<gene>
    <name evidence="7" type="ORF">JD81_03962</name>
</gene>
<dbReference type="EMBL" id="VLLP01000001">
    <property type="protein sequence ID" value="TWJ30423.1"/>
    <property type="molecule type" value="Genomic_DNA"/>
</dbReference>
<feature type="domain" description="Peptidase S26" evidence="6">
    <location>
        <begin position="8"/>
        <end position="94"/>
    </location>
</feature>
<dbReference type="RefSeq" id="WP_198501091.1">
    <property type="nucleotide sequence ID" value="NZ_AP023438.1"/>
</dbReference>
<keyword evidence="3" id="KW-0378">Hydrolase</keyword>
<dbReference type="InterPro" id="IPR019756">
    <property type="entry name" value="Pept_S26A_signal_pept_1_Ser-AS"/>
</dbReference>
<dbReference type="CDD" id="cd06530">
    <property type="entry name" value="S26_SPase_I"/>
    <property type="match status" value="1"/>
</dbReference>
<reference evidence="7 8" key="1">
    <citation type="submission" date="2019-07" db="EMBL/GenBank/DDBJ databases">
        <title>R&amp;d 2014.</title>
        <authorList>
            <person name="Klenk H.-P."/>
        </authorList>
    </citation>
    <scope>NUCLEOTIDE SEQUENCE [LARGE SCALE GENOMIC DNA]</scope>
    <source>
        <strain evidence="7 8">DSM 43912</strain>
    </source>
</reference>
<comment type="subcellular location">
    <subcellularLocation>
        <location evidence="1">Cell membrane</location>
        <topology evidence="1">Single-pass type II membrane protein</topology>
    </subcellularLocation>
</comment>
<dbReference type="PRINTS" id="PR00727">
    <property type="entry name" value="LEADERPTASE"/>
</dbReference>
<dbReference type="Gene3D" id="2.10.109.10">
    <property type="entry name" value="Umud Fragment, subunit A"/>
    <property type="match status" value="1"/>
</dbReference>
<name>A0A562WJF3_9ACTN</name>
<comment type="caution">
    <text evidence="7">The sequence shown here is derived from an EMBL/GenBank/DDBJ whole genome shotgun (WGS) entry which is preliminary data.</text>
</comment>
<evidence type="ECO:0000256" key="2">
    <source>
        <dbReference type="ARBA" id="ARBA00022670"/>
    </source>
</evidence>
<dbReference type="GO" id="GO:0005886">
    <property type="term" value="C:plasma membrane"/>
    <property type="evidence" value="ECO:0007669"/>
    <property type="project" value="UniProtKB-SubCell"/>
</dbReference>
<proteinExistence type="inferred from homology"/>
<accession>A0A562WJF3</accession>
<dbReference type="PANTHER" id="PTHR12383">
    <property type="entry name" value="PROTEASE FAMILY S26 MITOCHONDRIAL INNER MEMBRANE PROTEASE-RELATED"/>
    <property type="match status" value="1"/>
</dbReference>
<comment type="similarity">
    <text evidence="5">Belongs to the peptidase S26 family. IMP1 subfamily.</text>
</comment>
<dbReference type="Pfam" id="PF10502">
    <property type="entry name" value="Peptidase_S26"/>
    <property type="match status" value="2"/>
</dbReference>
<evidence type="ECO:0000313" key="7">
    <source>
        <dbReference type="EMBL" id="TWJ30423.1"/>
    </source>
</evidence>
<dbReference type="Proteomes" id="UP000319728">
    <property type="component" value="Unassembled WGS sequence"/>
</dbReference>
<dbReference type="SUPFAM" id="SSF51306">
    <property type="entry name" value="LexA/Signal peptidase"/>
    <property type="match status" value="1"/>
</dbReference>
<evidence type="ECO:0000256" key="4">
    <source>
        <dbReference type="ARBA" id="ARBA00023136"/>
    </source>
</evidence>
<dbReference type="InterPro" id="IPR019533">
    <property type="entry name" value="Peptidase_S26"/>
</dbReference>
<evidence type="ECO:0000256" key="1">
    <source>
        <dbReference type="ARBA" id="ARBA00004401"/>
    </source>
</evidence>
<sequence length="187" mass="19513">MSVLLTAVGVLLVLLAGAVALVRGRVVVVSVSGLSMTPTLRDGDLVLVRRVRGRVPRRGQVVLVEEAGPCRPGGPSDRPPLTWVVKRVVALPGEPAPTFLPSWASDPAGRVPAGHLVLLGDNPEVSRDSRHFGAVPVERVLGVAVRRLGGGRPVLADMSALSTRMSAATGPPPTGSQGTGTRRRNRL</sequence>
<dbReference type="AlphaFoldDB" id="A0A562WJF3"/>
<dbReference type="InterPro" id="IPR052064">
    <property type="entry name" value="Mito_IMP1_subunit"/>
</dbReference>
<dbReference type="InterPro" id="IPR036286">
    <property type="entry name" value="LexA/Signal_pep-like_sf"/>
</dbReference>
<dbReference type="PANTHER" id="PTHR12383:SF16">
    <property type="entry name" value="MITOCHONDRIAL INNER MEMBRANE PROTEASE SUBUNIT 1"/>
    <property type="match status" value="1"/>
</dbReference>
<keyword evidence="4" id="KW-0472">Membrane</keyword>
<evidence type="ECO:0000259" key="6">
    <source>
        <dbReference type="Pfam" id="PF10502"/>
    </source>
</evidence>
<keyword evidence="2" id="KW-0645">Protease</keyword>
<dbReference type="PROSITE" id="PS00501">
    <property type="entry name" value="SPASE_I_1"/>
    <property type="match status" value="1"/>
</dbReference>
<protein>
    <submittedName>
        <fullName evidence="7">Signal peptidase I</fullName>
    </submittedName>
</protein>
<evidence type="ECO:0000313" key="8">
    <source>
        <dbReference type="Proteomes" id="UP000319728"/>
    </source>
</evidence>
<dbReference type="GO" id="GO:0004252">
    <property type="term" value="F:serine-type endopeptidase activity"/>
    <property type="evidence" value="ECO:0007669"/>
    <property type="project" value="InterPro"/>
</dbReference>
<dbReference type="InterPro" id="IPR000223">
    <property type="entry name" value="Pept_S26A_signal_pept_1"/>
</dbReference>
<dbReference type="GO" id="GO:0006465">
    <property type="term" value="P:signal peptide processing"/>
    <property type="evidence" value="ECO:0007669"/>
    <property type="project" value="InterPro"/>
</dbReference>
<evidence type="ECO:0000256" key="5">
    <source>
        <dbReference type="ARBA" id="ARBA00038445"/>
    </source>
</evidence>
<feature type="domain" description="Peptidase S26" evidence="6">
    <location>
        <begin position="108"/>
        <end position="145"/>
    </location>
</feature>
<organism evidence="7 8">
    <name type="scientific">Micromonospora sagamiensis</name>
    <dbReference type="NCBI Taxonomy" id="47875"/>
    <lineage>
        <taxon>Bacteria</taxon>
        <taxon>Bacillati</taxon>
        <taxon>Actinomycetota</taxon>
        <taxon>Actinomycetes</taxon>
        <taxon>Micromonosporales</taxon>
        <taxon>Micromonosporaceae</taxon>
        <taxon>Micromonospora</taxon>
    </lineage>
</organism>
<keyword evidence="8" id="KW-1185">Reference proteome</keyword>
<evidence type="ECO:0000256" key="3">
    <source>
        <dbReference type="ARBA" id="ARBA00022801"/>
    </source>
</evidence>